<accession>A0A399DZ15</accession>
<reference evidence="1 2" key="1">
    <citation type="submission" date="2018-08" db="EMBL/GenBank/DDBJ databases">
        <title>Meiothermus terrae DSM 26712 genome sequencing project.</title>
        <authorList>
            <person name="Da Costa M.S."/>
            <person name="Albuquerque L."/>
            <person name="Raposo P."/>
            <person name="Froufe H.J.C."/>
            <person name="Barroso C.S."/>
            <person name="Egas C."/>
        </authorList>
    </citation>
    <scope>NUCLEOTIDE SEQUENCE [LARGE SCALE GENOMIC DNA]</scope>
    <source>
        <strain evidence="1 2">DSM 26712</strain>
    </source>
</reference>
<dbReference type="AlphaFoldDB" id="A0A399DZ15"/>
<proteinExistence type="predicted"/>
<evidence type="ECO:0000313" key="1">
    <source>
        <dbReference type="EMBL" id="RIH77467.1"/>
    </source>
</evidence>
<dbReference type="Proteomes" id="UP000265715">
    <property type="component" value="Unassembled WGS sequence"/>
</dbReference>
<sequence>MAALPTEEALLQTLAGLRALGFYAGFAGPGLALRHAEAYYGLDWPDVLAAARTPAALDQLLLWPDERRVWCRDLEGVYPGEEAYATALREWAGISRGLFEPQEVLERWHTPLGPVEVTWKAGGRAFRLEHPDGRDDFLRHLALMRQVNQGLRDPAYRFVACDDYPGDCRFVVVLHEREQRLLRERGWSFCALP</sequence>
<evidence type="ECO:0000313" key="2">
    <source>
        <dbReference type="Proteomes" id="UP000265715"/>
    </source>
</evidence>
<gene>
    <name evidence="1" type="ORF">Mterra_03767</name>
</gene>
<protein>
    <submittedName>
        <fullName evidence="1">Uncharacterized protein</fullName>
    </submittedName>
</protein>
<comment type="caution">
    <text evidence="1">The sequence shown here is derived from an EMBL/GenBank/DDBJ whole genome shotgun (WGS) entry which is preliminary data.</text>
</comment>
<dbReference type="RefSeq" id="WP_119316623.1">
    <property type="nucleotide sequence ID" value="NZ_QXDL01000287.1"/>
</dbReference>
<name>A0A399DZ15_9DEIN</name>
<keyword evidence="2" id="KW-1185">Reference proteome</keyword>
<dbReference type="EMBL" id="QXDL01000287">
    <property type="protein sequence ID" value="RIH77467.1"/>
    <property type="molecule type" value="Genomic_DNA"/>
</dbReference>
<organism evidence="1 2">
    <name type="scientific">Calidithermus terrae</name>
    <dbReference type="NCBI Taxonomy" id="1408545"/>
    <lineage>
        <taxon>Bacteria</taxon>
        <taxon>Thermotogati</taxon>
        <taxon>Deinococcota</taxon>
        <taxon>Deinococci</taxon>
        <taxon>Thermales</taxon>
        <taxon>Thermaceae</taxon>
        <taxon>Calidithermus</taxon>
    </lineage>
</organism>